<dbReference type="Proteomes" id="UP000886501">
    <property type="component" value="Unassembled WGS sequence"/>
</dbReference>
<comment type="caution">
    <text evidence="1">The sequence shown here is derived from an EMBL/GenBank/DDBJ whole genome shotgun (WGS) entry which is preliminary data.</text>
</comment>
<reference evidence="1" key="2">
    <citation type="journal article" date="2020" name="Nat. Commun.">
        <title>Large-scale genome sequencing of mycorrhizal fungi provides insights into the early evolution of symbiotic traits.</title>
        <authorList>
            <person name="Miyauchi S."/>
            <person name="Kiss E."/>
            <person name="Kuo A."/>
            <person name="Drula E."/>
            <person name="Kohler A."/>
            <person name="Sanchez-Garcia M."/>
            <person name="Morin E."/>
            <person name="Andreopoulos B."/>
            <person name="Barry K.W."/>
            <person name="Bonito G."/>
            <person name="Buee M."/>
            <person name="Carver A."/>
            <person name="Chen C."/>
            <person name="Cichocki N."/>
            <person name="Clum A."/>
            <person name="Culley D."/>
            <person name="Crous P.W."/>
            <person name="Fauchery L."/>
            <person name="Girlanda M."/>
            <person name="Hayes R.D."/>
            <person name="Keri Z."/>
            <person name="LaButti K."/>
            <person name="Lipzen A."/>
            <person name="Lombard V."/>
            <person name="Magnuson J."/>
            <person name="Maillard F."/>
            <person name="Murat C."/>
            <person name="Nolan M."/>
            <person name="Ohm R.A."/>
            <person name="Pangilinan J."/>
            <person name="Pereira M.F."/>
            <person name="Perotto S."/>
            <person name="Peter M."/>
            <person name="Pfister S."/>
            <person name="Riley R."/>
            <person name="Sitrit Y."/>
            <person name="Stielow J.B."/>
            <person name="Szollosi G."/>
            <person name="Zifcakova L."/>
            <person name="Stursova M."/>
            <person name="Spatafora J.W."/>
            <person name="Tedersoo L."/>
            <person name="Vaario L.M."/>
            <person name="Yamada A."/>
            <person name="Yan M."/>
            <person name="Wang P."/>
            <person name="Xu J."/>
            <person name="Bruns T."/>
            <person name="Baldrian P."/>
            <person name="Vilgalys R."/>
            <person name="Dunand C."/>
            <person name="Henrissat B."/>
            <person name="Grigoriev I.V."/>
            <person name="Hibbett D."/>
            <person name="Nagy L.G."/>
            <person name="Martin F.M."/>
        </authorList>
    </citation>
    <scope>NUCLEOTIDE SEQUENCE</scope>
    <source>
        <strain evidence="1">P2</strain>
    </source>
</reference>
<reference evidence="1" key="1">
    <citation type="submission" date="2019-10" db="EMBL/GenBank/DDBJ databases">
        <authorList>
            <consortium name="DOE Joint Genome Institute"/>
            <person name="Kuo A."/>
            <person name="Miyauchi S."/>
            <person name="Kiss E."/>
            <person name="Drula E."/>
            <person name="Kohler A."/>
            <person name="Sanchez-Garcia M."/>
            <person name="Andreopoulos B."/>
            <person name="Barry K.W."/>
            <person name="Bonito G."/>
            <person name="Buee M."/>
            <person name="Carver A."/>
            <person name="Chen C."/>
            <person name="Cichocki N."/>
            <person name="Clum A."/>
            <person name="Culley D."/>
            <person name="Crous P.W."/>
            <person name="Fauchery L."/>
            <person name="Girlanda M."/>
            <person name="Hayes R."/>
            <person name="Keri Z."/>
            <person name="Labutti K."/>
            <person name="Lipzen A."/>
            <person name="Lombard V."/>
            <person name="Magnuson J."/>
            <person name="Maillard F."/>
            <person name="Morin E."/>
            <person name="Murat C."/>
            <person name="Nolan M."/>
            <person name="Ohm R."/>
            <person name="Pangilinan J."/>
            <person name="Pereira M."/>
            <person name="Perotto S."/>
            <person name="Peter M."/>
            <person name="Riley R."/>
            <person name="Sitrit Y."/>
            <person name="Stielow B."/>
            <person name="Szollosi G."/>
            <person name="Zifcakova L."/>
            <person name="Stursova M."/>
            <person name="Spatafora J.W."/>
            <person name="Tedersoo L."/>
            <person name="Vaario L.-M."/>
            <person name="Yamada A."/>
            <person name="Yan M."/>
            <person name="Wang P."/>
            <person name="Xu J."/>
            <person name="Bruns T."/>
            <person name="Baldrian P."/>
            <person name="Vilgalys R."/>
            <person name="Henrissat B."/>
            <person name="Grigoriev I.V."/>
            <person name="Hibbett D."/>
            <person name="Nagy L.G."/>
            <person name="Martin F.M."/>
        </authorList>
    </citation>
    <scope>NUCLEOTIDE SEQUENCE</scope>
    <source>
        <strain evidence="1">P2</strain>
    </source>
</reference>
<name>A0ACB6ZKD7_THEGA</name>
<evidence type="ECO:0000313" key="2">
    <source>
        <dbReference type="Proteomes" id="UP000886501"/>
    </source>
</evidence>
<gene>
    <name evidence="1" type="ORF">BDM02DRAFT_3112806</name>
</gene>
<proteinExistence type="predicted"/>
<dbReference type="EMBL" id="MU117990">
    <property type="protein sequence ID" value="KAF9650009.1"/>
    <property type="molecule type" value="Genomic_DNA"/>
</dbReference>
<sequence>MTIEASQTTLDVGPVLVAGCIIGKTFTSVTSCGRVILRRTTRIVRYRCKKSSSCNSYKGGVEI</sequence>
<evidence type="ECO:0000313" key="1">
    <source>
        <dbReference type="EMBL" id="KAF9650009.1"/>
    </source>
</evidence>
<accession>A0ACB6ZKD7</accession>
<keyword evidence="2" id="KW-1185">Reference proteome</keyword>
<organism evidence="1 2">
    <name type="scientific">Thelephora ganbajun</name>
    <name type="common">Ganba fungus</name>
    <dbReference type="NCBI Taxonomy" id="370292"/>
    <lineage>
        <taxon>Eukaryota</taxon>
        <taxon>Fungi</taxon>
        <taxon>Dikarya</taxon>
        <taxon>Basidiomycota</taxon>
        <taxon>Agaricomycotina</taxon>
        <taxon>Agaricomycetes</taxon>
        <taxon>Thelephorales</taxon>
        <taxon>Thelephoraceae</taxon>
        <taxon>Thelephora</taxon>
    </lineage>
</organism>
<protein>
    <submittedName>
        <fullName evidence="1">Uncharacterized protein</fullName>
    </submittedName>
</protein>